<evidence type="ECO:0000313" key="2">
    <source>
        <dbReference type="Proteomes" id="UP001058074"/>
    </source>
</evidence>
<gene>
    <name evidence="1" type="ORF">rsdtw13_34850</name>
</gene>
<keyword evidence="2" id="KW-1185">Reference proteome</keyword>
<sequence>MRIETERLILIPMDYDFIVSKLEKRESLLEKNGVKINEEYFYSSDIIDILPMMKEEVSKNGVDGFGPWLIILKDTNRIIGSCGCHGAPDENKEVEIGYGIDADSRRKGYASEAIKAFIAWLIENKDLNAILADCNLDNSASAGVLKNNHMVETKRDDKLIYWKLEVK</sequence>
<proteinExistence type="predicted"/>
<dbReference type="Proteomes" id="UP001058074">
    <property type="component" value="Unassembled WGS sequence"/>
</dbReference>
<reference evidence="1" key="1">
    <citation type="journal article" date="2025" name="Int. J. Syst. Evol. Microbiol.">
        <title>Inconstantimicrobium mannanitabidum sp. nov., a novel member of the family Clostridiaceae isolated from anoxic soil under the treatment of reductive soil disinfestation.</title>
        <authorList>
            <person name="Ueki A."/>
            <person name="Tonouchi A."/>
            <person name="Honma S."/>
            <person name="Kaku N."/>
            <person name="Ueki K."/>
        </authorList>
    </citation>
    <scope>NUCLEOTIDE SEQUENCE</scope>
    <source>
        <strain evidence="1">TW13</strain>
    </source>
</reference>
<accession>A0ACB5RGN5</accession>
<organism evidence="1 2">
    <name type="scientific">Inconstantimicrobium mannanitabidum</name>
    <dbReference type="NCBI Taxonomy" id="1604901"/>
    <lineage>
        <taxon>Bacteria</taxon>
        <taxon>Bacillati</taxon>
        <taxon>Bacillota</taxon>
        <taxon>Clostridia</taxon>
        <taxon>Eubacteriales</taxon>
        <taxon>Clostridiaceae</taxon>
        <taxon>Inconstantimicrobium</taxon>
    </lineage>
</organism>
<evidence type="ECO:0000313" key="1">
    <source>
        <dbReference type="EMBL" id="GKX68227.1"/>
    </source>
</evidence>
<dbReference type="EMBL" id="BROD01000001">
    <property type="protein sequence ID" value="GKX68227.1"/>
    <property type="molecule type" value="Genomic_DNA"/>
</dbReference>
<name>A0ACB5RGN5_9CLOT</name>
<comment type="caution">
    <text evidence="1">The sequence shown here is derived from an EMBL/GenBank/DDBJ whole genome shotgun (WGS) entry which is preliminary data.</text>
</comment>
<protein>
    <submittedName>
        <fullName evidence="1">N-acetyltransferase</fullName>
    </submittedName>
</protein>